<feature type="transmembrane region" description="Helical" evidence="1">
    <location>
        <begin position="69"/>
        <end position="88"/>
    </location>
</feature>
<protein>
    <submittedName>
        <fullName evidence="2">Uncharacterized protein</fullName>
    </submittedName>
</protein>
<keyword evidence="1" id="KW-0472">Membrane</keyword>
<name>A0A8J2KME8_9HEXA</name>
<organism evidence="2 3">
    <name type="scientific">Allacma fusca</name>
    <dbReference type="NCBI Taxonomy" id="39272"/>
    <lineage>
        <taxon>Eukaryota</taxon>
        <taxon>Metazoa</taxon>
        <taxon>Ecdysozoa</taxon>
        <taxon>Arthropoda</taxon>
        <taxon>Hexapoda</taxon>
        <taxon>Collembola</taxon>
        <taxon>Symphypleona</taxon>
        <taxon>Sminthuridae</taxon>
        <taxon>Allacma</taxon>
    </lineage>
</organism>
<proteinExistence type="predicted"/>
<dbReference type="Proteomes" id="UP000708208">
    <property type="component" value="Unassembled WGS sequence"/>
</dbReference>
<feature type="transmembrane region" description="Helical" evidence="1">
    <location>
        <begin position="43"/>
        <end position="62"/>
    </location>
</feature>
<keyword evidence="3" id="KW-1185">Reference proteome</keyword>
<dbReference type="AlphaFoldDB" id="A0A8J2KME8"/>
<evidence type="ECO:0000256" key="1">
    <source>
        <dbReference type="SAM" id="Phobius"/>
    </source>
</evidence>
<keyword evidence="1" id="KW-1133">Transmembrane helix</keyword>
<dbReference type="EMBL" id="CAJVCH010361416">
    <property type="protein sequence ID" value="CAG7816126.1"/>
    <property type="molecule type" value="Genomic_DNA"/>
</dbReference>
<evidence type="ECO:0000313" key="2">
    <source>
        <dbReference type="EMBL" id="CAG7816126.1"/>
    </source>
</evidence>
<gene>
    <name evidence="2" type="ORF">AFUS01_LOCUS26759</name>
</gene>
<comment type="caution">
    <text evidence="2">The sequence shown here is derived from an EMBL/GenBank/DDBJ whole genome shotgun (WGS) entry which is preliminary data.</text>
</comment>
<reference evidence="2" key="1">
    <citation type="submission" date="2021-06" db="EMBL/GenBank/DDBJ databases">
        <authorList>
            <person name="Hodson N. C."/>
            <person name="Mongue J. A."/>
            <person name="Jaron S. K."/>
        </authorList>
    </citation>
    <scope>NUCLEOTIDE SEQUENCE</scope>
</reference>
<accession>A0A8J2KME8</accession>
<sequence>MQEYLSILIRDPGASDKLLYFAKCYSRLRVAQIQWNYYLGHYYTYYIVVVVTSLTLNVYQAVTAHSPKAMFAVFVMGYCLSLLMLSLAEHLEMSEMVLRSWKYQHEPKWFRKFHKSCRPLCTQNGGFGFIDRRICLTLLEIIVSNSTSLIISSQNG</sequence>
<keyword evidence="1" id="KW-0812">Transmembrane</keyword>
<evidence type="ECO:0000313" key="3">
    <source>
        <dbReference type="Proteomes" id="UP000708208"/>
    </source>
</evidence>